<evidence type="ECO:0000313" key="2">
    <source>
        <dbReference type="EMBL" id="CAL4789492.1"/>
    </source>
</evidence>
<dbReference type="EMBL" id="CAMXCT010003058">
    <property type="protein sequence ID" value="CAI4002180.1"/>
    <property type="molecule type" value="Genomic_DNA"/>
</dbReference>
<evidence type="ECO:0000313" key="1">
    <source>
        <dbReference type="EMBL" id="CAI4002180.1"/>
    </source>
</evidence>
<keyword evidence="3" id="KW-1185">Reference proteome</keyword>
<dbReference type="OrthoDB" id="436292at2759"/>
<evidence type="ECO:0000313" key="3">
    <source>
        <dbReference type="Proteomes" id="UP001152797"/>
    </source>
</evidence>
<proteinExistence type="predicted"/>
<comment type="caution">
    <text evidence="1">The sequence shown here is derived from an EMBL/GenBank/DDBJ whole genome shotgun (WGS) entry which is preliminary data.</text>
</comment>
<dbReference type="Proteomes" id="UP001152797">
    <property type="component" value="Unassembled WGS sequence"/>
</dbReference>
<name>A0A9P1D2Q3_9DINO</name>
<dbReference type="AlphaFoldDB" id="A0A9P1D2Q3"/>
<dbReference type="EMBL" id="CAMXCT020003058">
    <property type="protein sequence ID" value="CAL1155555.1"/>
    <property type="molecule type" value="Genomic_DNA"/>
</dbReference>
<protein>
    <submittedName>
        <fullName evidence="1">Uncharacterized protein</fullName>
    </submittedName>
</protein>
<gene>
    <name evidence="1" type="ORF">C1SCF055_LOCUS28151</name>
</gene>
<feature type="non-terminal residue" evidence="1">
    <location>
        <position position="147"/>
    </location>
</feature>
<reference evidence="2 3" key="2">
    <citation type="submission" date="2024-05" db="EMBL/GenBank/DDBJ databases">
        <authorList>
            <person name="Chen Y."/>
            <person name="Shah S."/>
            <person name="Dougan E. K."/>
            <person name="Thang M."/>
            <person name="Chan C."/>
        </authorList>
    </citation>
    <scope>NUCLEOTIDE SEQUENCE [LARGE SCALE GENOMIC DNA]</scope>
</reference>
<accession>A0A9P1D2Q3</accession>
<sequence length="147" mass="16212">MDSKHSERIQLTAAQYSLSLCDDGDSLWISATSTAYTVPSLAELFGFGSGDYAKDSEGADVMSDTSDTGRWLLYKFTEPSENVILEKQRKTPEHLESASFWNQVMPLNDLLKSLENHGEVNLKLAEHDLSKNDAGNFSVEPVGGVCY</sequence>
<dbReference type="EMBL" id="CAMXCT030003058">
    <property type="protein sequence ID" value="CAL4789492.1"/>
    <property type="molecule type" value="Genomic_DNA"/>
</dbReference>
<reference evidence="1" key="1">
    <citation type="submission" date="2022-10" db="EMBL/GenBank/DDBJ databases">
        <authorList>
            <person name="Chen Y."/>
            <person name="Dougan E. K."/>
            <person name="Chan C."/>
            <person name="Rhodes N."/>
            <person name="Thang M."/>
        </authorList>
    </citation>
    <scope>NUCLEOTIDE SEQUENCE</scope>
</reference>
<organism evidence="1">
    <name type="scientific">Cladocopium goreaui</name>
    <dbReference type="NCBI Taxonomy" id="2562237"/>
    <lineage>
        <taxon>Eukaryota</taxon>
        <taxon>Sar</taxon>
        <taxon>Alveolata</taxon>
        <taxon>Dinophyceae</taxon>
        <taxon>Suessiales</taxon>
        <taxon>Symbiodiniaceae</taxon>
        <taxon>Cladocopium</taxon>
    </lineage>
</organism>